<name>A0A8S9L6R8_BRACR</name>
<accession>A0A8S9L6R8</accession>
<dbReference type="AlphaFoldDB" id="A0A8S9L6R8"/>
<comment type="caution">
    <text evidence="2">The sequence shown here is derived from an EMBL/GenBank/DDBJ whole genome shotgun (WGS) entry which is preliminary data.</text>
</comment>
<protein>
    <recommendedName>
        <fullName evidence="1">Reverse transcriptase zinc-binding domain-containing protein</fullName>
    </recommendedName>
</protein>
<feature type="domain" description="Reverse transcriptase zinc-binding" evidence="1">
    <location>
        <begin position="89"/>
        <end position="173"/>
    </location>
</feature>
<organism evidence="2">
    <name type="scientific">Brassica cretica</name>
    <name type="common">Mustard</name>
    <dbReference type="NCBI Taxonomy" id="69181"/>
    <lineage>
        <taxon>Eukaryota</taxon>
        <taxon>Viridiplantae</taxon>
        <taxon>Streptophyta</taxon>
        <taxon>Embryophyta</taxon>
        <taxon>Tracheophyta</taxon>
        <taxon>Spermatophyta</taxon>
        <taxon>Magnoliopsida</taxon>
        <taxon>eudicotyledons</taxon>
        <taxon>Gunneridae</taxon>
        <taxon>Pentapetalae</taxon>
        <taxon>rosids</taxon>
        <taxon>malvids</taxon>
        <taxon>Brassicales</taxon>
        <taxon>Brassicaceae</taxon>
        <taxon>Brassiceae</taxon>
        <taxon>Brassica</taxon>
    </lineage>
</organism>
<dbReference type="PANTHER" id="PTHR33116:SF84">
    <property type="entry name" value="RNA-DIRECTED DNA POLYMERASE"/>
    <property type="match status" value="1"/>
</dbReference>
<dbReference type="PANTHER" id="PTHR33116">
    <property type="entry name" value="REVERSE TRANSCRIPTASE ZINC-BINDING DOMAIN-CONTAINING PROTEIN-RELATED-RELATED"/>
    <property type="match status" value="1"/>
</dbReference>
<dbReference type="EMBL" id="QGKY02000094">
    <property type="protein sequence ID" value="KAF2601882.1"/>
    <property type="molecule type" value="Genomic_DNA"/>
</dbReference>
<dbReference type="InterPro" id="IPR026960">
    <property type="entry name" value="RVT-Znf"/>
</dbReference>
<proteinExistence type="predicted"/>
<sequence>MEAGSVWVAWFRDEVLQGDIMFLNPNGNSHLGIGKSATLASLCRDGVWSLPNARSDNQLQFLMFLTTFQLQEGEDYYEWELQGRISNKYSTGEVYRLLRGEFPVVPWKNIVWSTGSIPRHSFLTWLYVLYRCPTRDRILSWGLQTDPTCLLCSTVPESRNHLLFNCSFSFAVWGLLSRRCSLQALADWDQIILQLTNLRTGKLHRRLVIIAWQATIYAIWTERNSRLHRSVFRSTDSIAMSIITQVKNRISSFRSTNPALSSKLMQIWLSTE</sequence>
<evidence type="ECO:0000259" key="1">
    <source>
        <dbReference type="Pfam" id="PF13966"/>
    </source>
</evidence>
<reference evidence="2" key="1">
    <citation type="submission" date="2019-12" db="EMBL/GenBank/DDBJ databases">
        <title>Genome sequencing and annotation of Brassica cretica.</title>
        <authorList>
            <person name="Studholme D.J."/>
            <person name="Sarris P.F."/>
        </authorList>
    </citation>
    <scope>NUCLEOTIDE SEQUENCE</scope>
    <source>
        <strain evidence="2">PFS-102/07</strain>
        <tissue evidence="2">Leaf</tissue>
    </source>
</reference>
<evidence type="ECO:0000313" key="2">
    <source>
        <dbReference type="EMBL" id="KAF2601882.1"/>
    </source>
</evidence>
<gene>
    <name evidence="2" type="ORF">F2Q70_00027198</name>
</gene>
<dbReference type="Pfam" id="PF13966">
    <property type="entry name" value="zf-RVT"/>
    <property type="match status" value="1"/>
</dbReference>